<name>A0AAD9I426_9PEZI</name>
<evidence type="ECO:0000313" key="3">
    <source>
        <dbReference type="Proteomes" id="UP001217918"/>
    </source>
</evidence>
<sequence>MRFAAARGRGGNQDFSRRSSRLSKDQFKDKPETIQRLGKREDDWRHPNGLDAKKTVGTAAALDEAKRDDEDATRLVCGPRDVEESKRQARWKGGCARATQDMRRRGEILLEAKQ</sequence>
<feature type="region of interest" description="Disordered" evidence="1">
    <location>
        <begin position="1"/>
        <end position="51"/>
    </location>
</feature>
<gene>
    <name evidence="2" type="ORF">P8C59_004766</name>
</gene>
<reference evidence="2" key="1">
    <citation type="journal article" date="2023" name="Mol. Plant Microbe Interact.">
        <title>Elucidating the Obligate Nature and Biological Capacity of an Invasive Fungal Corn Pathogen.</title>
        <authorList>
            <person name="MacCready J.S."/>
            <person name="Roggenkamp E.M."/>
            <person name="Gdanetz K."/>
            <person name="Chilvers M.I."/>
        </authorList>
    </citation>
    <scope>NUCLEOTIDE SEQUENCE</scope>
    <source>
        <strain evidence="2">PM02</strain>
    </source>
</reference>
<dbReference type="EMBL" id="JAQQPM010000003">
    <property type="protein sequence ID" value="KAK2070254.1"/>
    <property type="molecule type" value="Genomic_DNA"/>
</dbReference>
<protein>
    <submittedName>
        <fullName evidence="2">Uncharacterized protein</fullName>
    </submittedName>
</protein>
<proteinExistence type="predicted"/>
<dbReference type="AlphaFoldDB" id="A0AAD9I426"/>
<comment type="caution">
    <text evidence="2">The sequence shown here is derived from an EMBL/GenBank/DDBJ whole genome shotgun (WGS) entry which is preliminary data.</text>
</comment>
<dbReference type="Proteomes" id="UP001217918">
    <property type="component" value="Unassembled WGS sequence"/>
</dbReference>
<evidence type="ECO:0000256" key="1">
    <source>
        <dbReference type="SAM" id="MobiDB-lite"/>
    </source>
</evidence>
<evidence type="ECO:0000313" key="2">
    <source>
        <dbReference type="EMBL" id="KAK2070254.1"/>
    </source>
</evidence>
<accession>A0AAD9I426</accession>
<organism evidence="2 3">
    <name type="scientific">Phyllachora maydis</name>
    <dbReference type="NCBI Taxonomy" id="1825666"/>
    <lineage>
        <taxon>Eukaryota</taxon>
        <taxon>Fungi</taxon>
        <taxon>Dikarya</taxon>
        <taxon>Ascomycota</taxon>
        <taxon>Pezizomycotina</taxon>
        <taxon>Sordariomycetes</taxon>
        <taxon>Sordariomycetidae</taxon>
        <taxon>Phyllachorales</taxon>
        <taxon>Phyllachoraceae</taxon>
        <taxon>Phyllachora</taxon>
    </lineage>
</organism>
<keyword evidence="3" id="KW-1185">Reference proteome</keyword>
<feature type="compositionally biased region" description="Basic and acidic residues" evidence="1">
    <location>
        <begin position="22"/>
        <end position="51"/>
    </location>
</feature>